<evidence type="ECO:0008006" key="4">
    <source>
        <dbReference type="Google" id="ProtNLM"/>
    </source>
</evidence>
<feature type="signal peptide" evidence="1">
    <location>
        <begin position="1"/>
        <end position="26"/>
    </location>
</feature>
<accession>A0A9P0H3Q3</accession>
<proteinExistence type="predicted"/>
<organism evidence="2 3">
    <name type="scientific">Nezara viridula</name>
    <name type="common">Southern green stink bug</name>
    <name type="synonym">Cimex viridulus</name>
    <dbReference type="NCBI Taxonomy" id="85310"/>
    <lineage>
        <taxon>Eukaryota</taxon>
        <taxon>Metazoa</taxon>
        <taxon>Ecdysozoa</taxon>
        <taxon>Arthropoda</taxon>
        <taxon>Hexapoda</taxon>
        <taxon>Insecta</taxon>
        <taxon>Pterygota</taxon>
        <taxon>Neoptera</taxon>
        <taxon>Paraneoptera</taxon>
        <taxon>Hemiptera</taxon>
        <taxon>Heteroptera</taxon>
        <taxon>Panheteroptera</taxon>
        <taxon>Pentatomomorpha</taxon>
        <taxon>Pentatomoidea</taxon>
        <taxon>Pentatomidae</taxon>
        <taxon>Pentatominae</taxon>
        <taxon>Nezara</taxon>
    </lineage>
</organism>
<sequence length="112" mass="12756">MLIRSLLTKAFLLAALQRILTLPVLGHRTPSGTAIPFGLEHSWFLRYSFNRGRSWERRGRIWFVAAVLLKGNGFTATGSLSYEMCFPRRKRSLGNGATIHGFIHRFVPVVKR</sequence>
<name>A0A9P0H3Q3_NEZVI</name>
<gene>
    <name evidence="2" type="ORF">NEZAVI_LOCUS5118</name>
</gene>
<evidence type="ECO:0000256" key="1">
    <source>
        <dbReference type="SAM" id="SignalP"/>
    </source>
</evidence>
<keyword evidence="3" id="KW-1185">Reference proteome</keyword>
<dbReference type="Proteomes" id="UP001152798">
    <property type="component" value="Chromosome 3"/>
</dbReference>
<protein>
    <recommendedName>
        <fullName evidence="4">Neuropeptide</fullName>
    </recommendedName>
</protein>
<dbReference type="EMBL" id="OV725079">
    <property type="protein sequence ID" value="CAH1394666.1"/>
    <property type="molecule type" value="Genomic_DNA"/>
</dbReference>
<keyword evidence="1" id="KW-0732">Signal</keyword>
<evidence type="ECO:0000313" key="3">
    <source>
        <dbReference type="Proteomes" id="UP001152798"/>
    </source>
</evidence>
<dbReference type="AlphaFoldDB" id="A0A9P0H3Q3"/>
<reference evidence="2" key="1">
    <citation type="submission" date="2022-01" db="EMBL/GenBank/DDBJ databases">
        <authorList>
            <person name="King R."/>
        </authorList>
    </citation>
    <scope>NUCLEOTIDE SEQUENCE</scope>
</reference>
<evidence type="ECO:0000313" key="2">
    <source>
        <dbReference type="EMBL" id="CAH1394666.1"/>
    </source>
</evidence>
<feature type="chain" id="PRO_5040105174" description="Neuropeptide" evidence="1">
    <location>
        <begin position="27"/>
        <end position="112"/>
    </location>
</feature>